<name>A0A364UTE1_STAWA</name>
<keyword evidence="7" id="KW-1185">Reference proteome</keyword>
<feature type="transmembrane region" description="Helical" evidence="1">
    <location>
        <begin position="82"/>
        <end position="99"/>
    </location>
</feature>
<feature type="transmembrane region" description="Helical" evidence="1">
    <location>
        <begin position="105"/>
        <end position="126"/>
    </location>
</feature>
<keyword evidence="1" id="KW-0812">Transmembrane</keyword>
<sequence>MYKEKKFKVLSHLYILMIIMLYMGLIIYLLTVNIEKNSYILSLIFSLFFGQSTKNIYSVILNVYVNFSEAIPTEFKKLKRKVNSLVDFIMVVLILIILIKSDVSNYIVILLVMFTTGSLIMGLFVANESKKE</sequence>
<gene>
    <name evidence="3" type="ORF">D3Z30_08885</name>
    <name evidence="4" type="ORF">DXC19_08735</name>
    <name evidence="2" type="ORF">G8J23_00550</name>
</gene>
<feature type="transmembrane region" description="Helical" evidence="1">
    <location>
        <begin position="38"/>
        <end position="61"/>
    </location>
</feature>
<dbReference type="AlphaFoldDB" id="A0A364UTE1"/>
<dbReference type="EMBL" id="QXWP01000004">
    <property type="protein sequence ID" value="NBH31095.1"/>
    <property type="molecule type" value="Genomic_DNA"/>
</dbReference>
<evidence type="ECO:0000313" key="4">
    <source>
        <dbReference type="EMBL" id="RGM29694.1"/>
    </source>
</evidence>
<dbReference type="EMBL" id="JAANHJ010000001">
    <property type="protein sequence ID" value="MCG6224505.1"/>
    <property type="molecule type" value="Genomic_DNA"/>
</dbReference>
<organism evidence="4 5">
    <name type="scientific">Staphylococcus warneri</name>
    <dbReference type="NCBI Taxonomy" id="1292"/>
    <lineage>
        <taxon>Bacteria</taxon>
        <taxon>Bacillati</taxon>
        <taxon>Bacillota</taxon>
        <taxon>Bacilli</taxon>
        <taxon>Bacillales</taxon>
        <taxon>Staphylococcaceae</taxon>
        <taxon>Staphylococcus</taxon>
    </lineage>
</organism>
<reference evidence="4 5" key="1">
    <citation type="submission" date="2018-08" db="EMBL/GenBank/DDBJ databases">
        <title>A genome reference for cultivated species of the human gut microbiota.</title>
        <authorList>
            <person name="Zou Y."/>
            <person name="Xue W."/>
            <person name="Luo G."/>
        </authorList>
    </citation>
    <scope>NUCLEOTIDE SEQUENCE [LARGE SCALE GENOMIC DNA]</scope>
    <source>
        <strain evidence="4 5">OM08-17AT</strain>
    </source>
</reference>
<keyword evidence="1" id="KW-0472">Membrane</keyword>
<keyword evidence="1" id="KW-1133">Transmembrane helix</keyword>
<evidence type="ECO:0000313" key="7">
    <source>
        <dbReference type="Proteomes" id="UP000814367"/>
    </source>
</evidence>
<comment type="caution">
    <text evidence="4">The sequence shown here is derived from an EMBL/GenBank/DDBJ whole genome shotgun (WGS) entry which is preliminary data.</text>
</comment>
<dbReference type="Proteomes" id="UP000261016">
    <property type="component" value="Unassembled WGS sequence"/>
</dbReference>
<protein>
    <submittedName>
        <fullName evidence="4">Uncharacterized protein</fullName>
    </submittedName>
</protein>
<reference evidence="2 7" key="3">
    <citation type="submission" date="2020-03" db="EMBL/GenBank/DDBJ databases">
        <title>Comparative genetics of Staphylococcus warneri persistents from caprine mastitis.</title>
        <authorList>
            <person name="Franca C.A."/>
            <person name="Rosa D.S."/>
            <person name="Silva A."/>
            <person name="Rodrigues D.L.N."/>
            <person name="Santos R.G."/>
            <person name="Castillo R.E.H."/>
            <person name="Moreira M.A.S."/>
            <person name="Lima M.C."/>
            <person name="Gouveia G.V."/>
            <person name="Gouveia J.J.S."/>
            <person name="Souza R.F.S."/>
            <person name="Bertram B."/>
            <person name="Azevedo V."/>
            <person name="Costa M."/>
        </authorList>
    </citation>
    <scope>NUCLEOTIDE SEQUENCE [LARGE SCALE GENOMIC DNA]</scope>
    <source>
        <strain evidence="2 7">Cap 9.2</strain>
    </source>
</reference>
<dbReference type="Proteomes" id="UP000481807">
    <property type="component" value="Unassembled WGS sequence"/>
</dbReference>
<evidence type="ECO:0000313" key="5">
    <source>
        <dbReference type="Proteomes" id="UP000261016"/>
    </source>
</evidence>
<evidence type="ECO:0000256" key="1">
    <source>
        <dbReference type="SAM" id="Phobius"/>
    </source>
</evidence>
<evidence type="ECO:0000313" key="6">
    <source>
        <dbReference type="Proteomes" id="UP000481807"/>
    </source>
</evidence>
<evidence type="ECO:0000313" key="3">
    <source>
        <dbReference type="EMBL" id="NBH31095.1"/>
    </source>
</evidence>
<reference evidence="3 6" key="2">
    <citation type="submission" date="2018-08" db="EMBL/GenBank/DDBJ databases">
        <title>Murine metabolic-syndrome-specific gut microbial biobank.</title>
        <authorList>
            <person name="Liu C."/>
        </authorList>
    </citation>
    <scope>NUCLEOTIDE SEQUENCE [LARGE SCALE GENOMIC DNA]</scope>
    <source>
        <strain evidence="3 6">1XD21-27</strain>
    </source>
</reference>
<accession>A0A364UTE1</accession>
<dbReference type="EMBL" id="QSTD01000004">
    <property type="protein sequence ID" value="RGM29694.1"/>
    <property type="molecule type" value="Genomic_DNA"/>
</dbReference>
<evidence type="ECO:0000313" key="2">
    <source>
        <dbReference type="EMBL" id="MCG6224505.1"/>
    </source>
</evidence>
<feature type="transmembrane region" description="Helical" evidence="1">
    <location>
        <begin position="12"/>
        <end position="32"/>
    </location>
</feature>
<dbReference type="Proteomes" id="UP000814367">
    <property type="component" value="Unassembled WGS sequence"/>
</dbReference>
<proteinExistence type="predicted"/>